<proteinExistence type="predicted"/>
<evidence type="ECO:0000256" key="4">
    <source>
        <dbReference type="ARBA" id="ARBA00022723"/>
    </source>
</evidence>
<organism evidence="11 12">
    <name type="scientific">Odocoileus virginianus</name>
    <name type="common">White-tailed deer</name>
    <dbReference type="NCBI Taxonomy" id="9874"/>
    <lineage>
        <taxon>Eukaryota</taxon>
        <taxon>Metazoa</taxon>
        <taxon>Chordata</taxon>
        <taxon>Craniata</taxon>
        <taxon>Vertebrata</taxon>
        <taxon>Euteleostomi</taxon>
        <taxon>Mammalia</taxon>
        <taxon>Eutheria</taxon>
        <taxon>Laurasiatheria</taxon>
        <taxon>Artiodactyla</taxon>
        <taxon>Ruminantia</taxon>
        <taxon>Pecora</taxon>
        <taxon>Cervidae</taxon>
        <taxon>Odocoileinae</taxon>
        <taxon>Odocoileus</taxon>
    </lineage>
</organism>
<evidence type="ECO:0000256" key="3">
    <source>
        <dbReference type="ARBA" id="ARBA00022679"/>
    </source>
</evidence>
<dbReference type="SMART" id="SM00449">
    <property type="entry name" value="SPRY"/>
    <property type="match status" value="1"/>
</dbReference>
<evidence type="ECO:0000256" key="8">
    <source>
        <dbReference type="PROSITE-ProRule" id="PRU00175"/>
    </source>
</evidence>
<keyword evidence="11" id="KW-1185">Reference proteome</keyword>
<dbReference type="InterPro" id="IPR001841">
    <property type="entry name" value="Znf_RING"/>
</dbReference>
<dbReference type="Gene3D" id="2.60.120.920">
    <property type="match status" value="1"/>
</dbReference>
<dbReference type="InterPro" id="IPR013320">
    <property type="entry name" value="ConA-like_dom_sf"/>
</dbReference>
<evidence type="ECO:0000256" key="1">
    <source>
        <dbReference type="ARBA" id="ARBA00000900"/>
    </source>
</evidence>
<dbReference type="Pfam" id="PF25576">
    <property type="entry name" value="TPR_RNF123"/>
    <property type="match status" value="1"/>
</dbReference>
<comment type="catalytic activity">
    <reaction evidence="1">
        <text>S-ubiquitinyl-[E2 ubiquitin-conjugating enzyme]-L-cysteine + [acceptor protein]-L-lysine = [E2 ubiquitin-conjugating enzyme]-L-cysteine + N(6)-ubiquitinyl-[acceptor protein]-L-lysine.</text>
        <dbReference type="EC" id="2.3.2.27"/>
    </reaction>
</comment>
<dbReference type="InterPro" id="IPR043136">
    <property type="entry name" value="B30.2/SPRY_sf"/>
</dbReference>
<evidence type="ECO:0000313" key="11">
    <source>
        <dbReference type="Proteomes" id="UP001652640"/>
    </source>
</evidence>
<dbReference type="GeneID" id="110152357"/>
<accession>A0ABM4H9C6</accession>
<keyword evidence="6" id="KW-0833">Ubl conjugation pathway</keyword>
<keyword evidence="4" id="KW-0479">Metal-binding</keyword>
<dbReference type="EC" id="2.3.2.27" evidence="2"/>
<dbReference type="InterPro" id="IPR045129">
    <property type="entry name" value="RNF123/RKP/RSPRY1"/>
</dbReference>
<evidence type="ECO:0000256" key="7">
    <source>
        <dbReference type="ARBA" id="ARBA00022833"/>
    </source>
</evidence>
<gene>
    <name evidence="12" type="primary">RNF123</name>
</gene>
<protein>
    <recommendedName>
        <fullName evidence="2">RING-type E3 ubiquitin transferase</fullName>
        <ecNumber evidence="2">2.3.2.27</ecNumber>
    </recommendedName>
</protein>
<name>A0ABM4H9C6_ODOVR</name>
<reference evidence="11" key="1">
    <citation type="journal article" date="2022" name="J. Hered.">
        <title>A De Novo Chromosome-Level Genome Assembly of the White-Tailed Deer, Odocoileus Virginianus.</title>
        <authorList>
            <person name="London E.W."/>
            <person name="Roca A.L."/>
            <person name="Novakofski J.E."/>
            <person name="Mateus-Pinilla N.E."/>
        </authorList>
    </citation>
    <scope>NUCLEOTIDE SEQUENCE [LARGE SCALE GENOMIC DNA]</scope>
</reference>
<keyword evidence="7" id="KW-0862">Zinc</keyword>
<dbReference type="RefSeq" id="XP_070312162.1">
    <property type="nucleotide sequence ID" value="XM_070456061.1"/>
</dbReference>
<sequence>MASKEGGMAFSRKSYKLTSDAEKSRVTGLVHEKLLNDYLHRVFSSPDHGPAAATSRKPLSFQNLPEHLDQLLHVDEEEEESQEQVEGRLGPSTVVLDHTGGFEGLLLVDDDLLGVIGHSNFGTIRSTTCVYKGKWIYEVLISSQGLMQIGWCTINCRFNQEEGVGDTHNSYAYDGNRVRKWNVTTTNYGKAWAAGDIVSCLIDLDEGTLSFSLNGVSLGTAFENLSRGLGMAYFPAISLSFKESVAFNFGSRPLRYPVAGYRPLQDPPSADLARAQRLLGCFRAVLSVELDPVEGRLVEKESSEWQLQGQPTILLTLAHIFHHFAPLLREVYVVEAVLMSFLLGVVEAGSPEQAQTVVHQVLDLLWLFMEDYEVQDCLKQLMMSLLRLYRFSPIVPDLSLQIRYLRLTIAILSHQKSRKFLLSSVLFDVLRSVVFFYIKSPLRVEEAGLQELIPTTWWPHRSPREGKEEVREETSEERLRRRAYERGCQRLKKRIEVVEELQVQILKLLLNNKDENGGEASRYIFLTKFRKFLQENASGRGNTPMLCPPEYMVCFLHRLISALRFYWDEYKASNPRTSFSEEAYVPPQIFYNGKVDYFDLQRLGGLLSHLRKTLKDDLASKANILIDPLELQATTMDDLDEDEEPAPAAAQRPMQALAVGGALPLPRPGWLSSPTLGRANRFLSTAAVTLMTPRRPLSASEKVKVRTLSAEQRTREDIEGSQWNEGLLVGRPPEEPDQPLTENSLLEVLDGAVMMYNLSVHQQLGKMVGVSDDVNEYAMALRDTEDKLRRCPKQEKMQDIYWLLRVCLRTIEHGDRTGSLFAFMPEFYLSVAINSYSALKNYFGPVHSMEELPGYEETLTRLAAILAKHFADTRIVGTDIRDSLMQALASYVCYPNSLRAVERIPEEQRIAMVKNLLAPYEQRPWAQTNWILVRLWRGCGFGYRYTRLPHLLKTKPEDANLPSLQKPCPSTLLQQHMADLLREGSDVAPSFLNSVLNQLNWAFSEFIGMIQEIHQAAERLERNFVDSRQLKVCATCFDLSVSLLRVLEMTITLVPEIFLDWARPTSEMLLRRLAQLLNQVLNRVTAERNLFDRVVTLRLPGLESVDHYPILVAVTGILVRLLVHGPASGTERATSVLLADPCFQLRSISYLLGQPEPPAPGTALPAPDRKHFSLQSYTDYISVEELAQVEQMLAHLTSASAQVAAASLPTSEEDLCPICYAHPISAVFQPCGHKSCKACIDQHLMNNKDCFFCKATIASVEDWDKAANASATSSAA</sequence>
<evidence type="ECO:0000313" key="12">
    <source>
        <dbReference type="RefSeq" id="XP_070312162.1"/>
    </source>
</evidence>
<dbReference type="PROSITE" id="PS50188">
    <property type="entry name" value="B302_SPRY"/>
    <property type="match status" value="1"/>
</dbReference>
<dbReference type="PANTHER" id="PTHR13363:SF5">
    <property type="entry name" value="E3 UBIQUITIN-PROTEIN LIGASE RNF123"/>
    <property type="match status" value="1"/>
</dbReference>
<evidence type="ECO:0000259" key="10">
    <source>
        <dbReference type="PROSITE" id="PS50188"/>
    </source>
</evidence>
<dbReference type="Gene3D" id="3.30.40.10">
    <property type="entry name" value="Zinc/RING finger domain, C3HC4 (zinc finger)"/>
    <property type="match status" value="1"/>
</dbReference>
<dbReference type="SUPFAM" id="SSF49899">
    <property type="entry name" value="Concanavalin A-like lectins/glucanases"/>
    <property type="match status" value="1"/>
</dbReference>
<dbReference type="SUPFAM" id="SSF57850">
    <property type="entry name" value="RING/U-box"/>
    <property type="match status" value="1"/>
</dbReference>
<feature type="domain" description="B30.2/SPRY" evidence="10">
    <location>
        <begin position="74"/>
        <end position="254"/>
    </location>
</feature>
<dbReference type="SMART" id="SM00184">
    <property type="entry name" value="RING"/>
    <property type="match status" value="1"/>
</dbReference>
<dbReference type="PANTHER" id="PTHR13363">
    <property type="entry name" value="RING FINGER AND SRY DOMAIN-CONTAINING"/>
    <property type="match status" value="1"/>
</dbReference>
<dbReference type="Proteomes" id="UP001652640">
    <property type="component" value="Chromosome 26"/>
</dbReference>
<evidence type="ECO:0000256" key="6">
    <source>
        <dbReference type="ARBA" id="ARBA00022786"/>
    </source>
</evidence>
<reference evidence="12" key="2">
    <citation type="submission" date="2025-08" db="UniProtKB">
        <authorList>
            <consortium name="RefSeq"/>
        </authorList>
    </citation>
    <scope>IDENTIFICATION</scope>
    <source>
        <tissue evidence="12">Tongue muscle</tissue>
    </source>
</reference>
<keyword evidence="3" id="KW-0808">Transferase</keyword>
<dbReference type="InterPro" id="IPR001870">
    <property type="entry name" value="B30.2/SPRY"/>
</dbReference>
<dbReference type="CDD" id="cd16541">
    <property type="entry name" value="RING-HC_RNF123"/>
    <property type="match status" value="1"/>
</dbReference>
<keyword evidence="5 8" id="KW-0863">Zinc-finger</keyword>
<evidence type="ECO:0000256" key="2">
    <source>
        <dbReference type="ARBA" id="ARBA00012483"/>
    </source>
</evidence>
<dbReference type="InterPro" id="IPR035773">
    <property type="entry name" value="SPRY_RNF123"/>
</dbReference>
<evidence type="ECO:0000259" key="9">
    <source>
        <dbReference type="PROSITE" id="PS50089"/>
    </source>
</evidence>
<evidence type="ECO:0000256" key="5">
    <source>
        <dbReference type="ARBA" id="ARBA00022771"/>
    </source>
</evidence>
<dbReference type="Pfam" id="PF00622">
    <property type="entry name" value="SPRY"/>
    <property type="match status" value="1"/>
</dbReference>
<dbReference type="InterPro" id="IPR013083">
    <property type="entry name" value="Znf_RING/FYVE/PHD"/>
</dbReference>
<feature type="domain" description="RING-type" evidence="9">
    <location>
        <begin position="1216"/>
        <end position="1254"/>
    </location>
</feature>
<dbReference type="InterPro" id="IPR003877">
    <property type="entry name" value="SPRY_dom"/>
</dbReference>
<dbReference type="Pfam" id="PF13920">
    <property type="entry name" value="zf-C3HC4_3"/>
    <property type="match status" value="1"/>
</dbReference>
<dbReference type="CDD" id="cd12882">
    <property type="entry name" value="SPRY_RNF123"/>
    <property type="match status" value="1"/>
</dbReference>
<dbReference type="PROSITE" id="PS50089">
    <property type="entry name" value="ZF_RING_2"/>
    <property type="match status" value="1"/>
</dbReference>
<dbReference type="InterPro" id="IPR057987">
    <property type="entry name" value="TPR_RNF123/RKP"/>
</dbReference>